<protein>
    <submittedName>
        <fullName evidence="2">Type 11 methyltransferase</fullName>
    </submittedName>
</protein>
<dbReference type="SUPFAM" id="SSF53335">
    <property type="entry name" value="S-adenosyl-L-methionine-dependent methyltransferases"/>
    <property type="match status" value="1"/>
</dbReference>
<dbReference type="InterPro" id="IPR013216">
    <property type="entry name" value="Methyltransf_11"/>
</dbReference>
<keyword evidence="3" id="KW-1185">Reference proteome</keyword>
<dbReference type="Gene3D" id="3.40.50.150">
    <property type="entry name" value="Vaccinia Virus protein VP39"/>
    <property type="match status" value="1"/>
</dbReference>
<dbReference type="InterPro" id="IPR029063">
    <property type="entry name" value="SAM-dependent_MTases_sf"/>
</dbReference>
<evidence type="ECO:0000313" key="2">
    <source>
        <dbReference type="EMBL" id="BEQ15949.1"/>
    </source>
</evidence>
<keyword evidence="2" id="KW-0489">Methyltransferase</keyword>
<dbReference type="Pfam" id="PF08241">
    <property type="entry name" value="Methyltransf_11"/>
    <property type="match status" value="1"/>
</dbReference>
<dbReference type="EMBL" id="AP028679">
    <property type="protein sequence ID" value="BEQ15949.1"/>
    <property type="molecule type" value="Genomic_DNA"/>
</dbReference>
<reference evidence="3" key="1">
    <citation type="journal article" date="2023" name="Arch. Microbiol.">
        <title>Desulfoferula mesophilus gen. nov. sp. nov., a mesophilic sulfate-reducing bacterium isolated from a brackish lake sediment.</title>
        <authorList>
            <person name="Watanabe T."/>
            <person name="Yabe T."/>
            <person name="Tsuji J.M."/>
            <person name="Fukui M."/>
        </authorList>
    </citation>
    <scope>NUCLEOTIDE SEQUENCE [LARGE SCALE GENOMIC DNA]</scope>
    <source>
        <strain evidence="3">12FAK</strain>
    </source>
</reference>
<dbReference type="GO" id="GO:0032259">
    <property type="term" value="P:methylation"/>
    <property type="evidence" value="ECO:0007669"/>
    <property type="project" value="UniProtKB-KW"/>
</dbReference>
<dbReference type="GO" id="GO:0008757">
    <property type="term" value="F:S-adenosylmethionine-dependent methyltransferase activity"/>
    <property type="evidence" value="ECO:0007669"/>
    <property type="project" value="InterPro"/>
</dbReference>
<dbReference type="PANTHER" id="PTHR43591:SF109">
    <property type="entry name" value="METHYLTRANSFERASE TYPE 11 DOMAIN-CONTAINING PROTEIN"/>
    <property type="match status" value="1"/>
</dbReference>
<keyword evidence="2" id="KW-0808">Transferase</keyword>
<accession>A0AAU9EN20</accession>
<dbReference type="PANTHER" id="PTHR43591">
    <property type="entry name" value="METHYLTRANSFERASE"/>
    <property type="match status" value="1"/>
</dbReference>
<proteinExistence type="predicted"/>
<dbReference type="Proteomes" id="UP001366166">
    <property type="component" value="Chromosome"/>
</dbReference>
<feature type="domain" description="Methyltransferase type 11" evidence="1">
    <location>
        <begin position="40"/>
        <end position="130"/>
    </location>
</feature>
<dbReference type="RefSeq" id="WP_338601110.1">
    <property type="nucleotide sequence ID" value="NZ_AP028679.1"/>
</dbReference>
<sequence length="190" mass="21118">MKLNLAERWMVNSPVRLALQRRVLGQMLAMARPAPGSDVLEIGCGRGEGGRLLREHTRPRRLLLMDMDPAMARLARLRGENVLVGDAEALPLKSASLDAVFGFGFLHHVPDWRAALGEVARVLKPGGVYFLEEFYPATYQNFLTRHILAHPAQDRFHGLDLHDGLERAGLGLLACREHSWWGIVGAARKG</sequence>
<dbReference type="CDD" id="cd02440">
    <property type="entry name" value="AdoMet_MTases"/>
    <property type="match status" value="1"/>
</dbReference>
<dbReference type="KEGG" id="dmp:FAK_30150"/>
<organism evidence="2 3">
    <name type="scientific">Desulfoferula mesophila</name>
    <dbReference type="NCBI Taxonomy" id="3058419"/>
    <lineage>
        <taxon>Bacteria</taxon>
        <taxon>Pseudomonadati</taxon>
        <taxon>Thermodesulfobacteriota</taxon>
        <taxon>Desulfarculia</taxon>
        <taxon>Desulfarculales</taxon>
        <taxon>Desulfarculaceae</taxon>
        <taxon>Desulfoferula</taxon>
    </lineage>
</organism>
<evidence type="ECO:0000259" key="1">
    <source>
        <dbReference type="Pfam" id="PF08241"/>
    </source>
</evidence>
<name>A0AAU9EN20_9BACT</name>
<gene>
    <name evidence="2" type="ORF">FAK_30150</name>
</gene>
<evidence type="ECO:0000313" key="3">
    <source>
        <dbReference type="Proteomes" id="UP001366166"/>
    </source>
</evidence>
<dbReference type="AlphaFoldDB" id="A0AAU9EN20"/>